<feature type="compositionally biased region" description="Acidic residues" evidence="1">
    <location>
        <begin position="300"/>
        <end position="334"/>
    </location>
</feature>
<feature type="region of interest" description="Disordered" evidence="1">
    <location>
        <begin position="89"/>
        <end position="183"/>
    </location>
</feature>
<feature type="compositionally biased region" description="Acidic residues" evidence="1">
    <location>
        <begin position="277"/>
        <end position="289"/>
    </location>
</feature>
<feature type="region of interest" description="Disordered" evidence="1">
    <location>
        <begin position="402"/>
        <end position="421"/>
    </location>
</feature>
<feature type="compositionally biased region" description="Acidic residues" evidence="1">
    <location>
        <begin position="174"/>
        <end position="183"/>
    </location>
</feature>
<gene>
    <name evidence="2" type="ORF">HCZ30_08320</name>
</gene>
<comment type="caution">
    <text evidence="2">The sequence shown here is derived from an EMBL/GenBank/DDBJ whole genome shotgun (WGS) entry which is preliminary data.</text>
</comment>
<feature type="region of interest" description="Disordered" evidence="1">
    <location>
        <begin position="486"/>
        <end position="507"/>
    </location>
</feature>
<proteinExistence type="predicted"/>
<organism evidence="2 3">
    <name type="scientific">Marivivens donghaensis</name>
    <dbReference type="NCBI Taxonomy" id="1699413"/>
    <lineage>
        <taxon>Bacteria</taxon>
        <taxon>Pseudomonadati</taxon>
        <taxon>Pseudomonadota</taxon>
        <taxon>Alphaproteobacteria</taxon>
        <taxon>Rhodobacterales</taxon>
        <taxon>Paracoccaceae</taxon>
        <taxon>Marivivens group</taxon>
        <taxon>Marivivens</taxon>
    </lineage>
</organism>
<evidence type="ECO:0000313" key="2">
    <source>
        <dbReference type="EMBL" id="NIY72440.1"/>
    </source>
</evidence>
<evidence type="ECO:0000256" key="1">
    <source>
        <dbReference type="SAM" id="MobiDB-lite"/>
    </source>
</evidence>
<dbReference type="RefSeq" id="WP_167637817.1">
    <property type="nucleotide sequence ID" value="NZ_JAATOP010000004.1"/>
</dbReference>
<sequence length="626" mass="68057">MVESSKILTVSYGTFSCTLEGFDDSFDTMKAIAEYFRDLAAGDRYFGAEPPTPDAEMLTRIAEKEIARRVEARMEQSGIVLRPAAALAGSTAMPEETPVQQPPAQAPVEAAAPAPAPAPEPQPEPVAEQPEPEVVDEPAPAPAPKRQTESVAQRLQRLRSVVGQQAAKPAAPEYIEDTSEEDDIDLSSVIEATETEAPRQPDIETRNEKIRAAAAKAAAEAEAINAPVEEPAVAPRPQPRVVRMKRADFEKALKDGTLEQQVARKAAEPVEEKIEEPVAEQPVVEEEPMILEAPAKAEPEITEDVAEIEEPQVEEFEEDEFNQADLDGLDDFDLEGLSLSTEEDADLLRELAEIDEEGEADEDAENAFLLDDDEDDDYDDVAYGGRSLMDDQDDQLSRLLSKADAEISAPETDRRRQTLSHLKAAVAQTEAARKMGDALAGGEDHDKAFRDDLTAAVRPAAETPQKPTAPERKSPAPLKLVASQRVDAEEAAPAPVVEPKPAPAPTAVAPVRPRRVVASEAAVQASTGAKQAFAEFVLETGASGLTEMIEAAAAHISFFDGIEDFSRPQVMWRLREVMSDSEFTREDSLRAWGTLLRQGRIVKVRSGRFEISSQSRFSSEKKVARG</sequence>
<feature type="compositionally biased region" description="Basic and acidic residues" evidence="1">
    <location>
        <begin position="402"/>
        <end position="416"/>
    </location>
</feature>
<accession>A0ABX0VWK5</accession>
<feature type="compositionally biased region" description="Pro residues" evidence="1">
    <location>
        <begin position="114"/>
        <end position="124"/>
    </location>
</feature>
<name>A0ABX0VWK5_9RHOB</name>
<protein>
    <recommendedName>
        <fullName evidence="4">Chemotaxis protein CheA</fullName>
    </recommendedName>
</protein>
<dbReference type="PROSITE" id="PS51257">
    <property type="entry name" value="PROKAR_LIPOPROTEIN"/>
    <property type="match status" value="1"/>
</dbReference>
<feature type="region of interest" description="Disordered" evidence="1">
    <location>
        <begin position="262"/>
        <end position="338"/>
    </location>
</feature>
<reference evidence="2 3" key="1">
    <citation type="submission" date="2020-03" db="EMBL/GenBank/DDBJ databases">
        <title>Bacterial isolates of synthetic phycosphere.</title>
        <authorList>
            <person name="Fu H."/>
            <person name="Moran M.A."/>
        </authorList>
    </citation>
    <scope>NUCLEOTIDE SEQUENCE [LARGE SCALE GENOMIC DNA]</scope>
    <source>
        <strain evidence="2 3">HF1</strain>
    </source>
</reference>
<dbReference type="PANTHER" id="PTHR48125">
    <property type="entry name" value="LP07818P1"/>
    <property type="match status" value="1"/>
</dbReference>
<feature type="region of interest" description="Disordered" evidence="1">
    <location>
        <begin position="354"/>
        <end position="392"/>
    </location>
</feature>
<dbReference type="PANTHER" id="PTHR48125:SF10">
    <property type="entry name" value="OS12G0136300 PROTEIN"/>
    <property type="match status" value="1"/>
</dbReference>
<evidence type="ECO:0000313" key="3">
    <source>
        <dbReference type="Proteomes" id="UP000709466"/>
    </source>
</evidence>
<dbReference type="EMBL" id="JAATOP010000004">
    <property type="protein sequence ID" value="NIY72440.1"/>
    <property type="molecule type" value="Genomic_DNA"/>
</dbReference>
<dbReference type="Proteomes" id="UP000709466">
    <property type="component" value="Unassembled WGS sequence"/>
</dbReference>
<feature type="compositionally biased region" description="Basic and acidic residues" evidence="1">
    <location>
        <begin position="265"/>
        <end position="276"/>
    </location>
</feature>
<keyword evidence="3" id="KW-1185">Reference proteome</keyword>
<evidence type="ECO:0008006" key="4">
    <source>
        <dbReference type="Google" id="ProtNLM"/>
    </source>
</evidence>
<feature type="compositionally biased region" description="Acidic residues" evidence="1">
    <location>
        <begin position="354"/>
        <end position="380"/>
    </location>
</feature>